<dbReference type="GO" id="GO:0003677">
    <property type="term" value="F:DNA binding"/>
    <property type="evidence" value="ECO:0007669"/>
    <property type="project" value="InterPro"/>
</dbReference>
<dbReference type="Gene3D" id="3.30.40.10">
    <property type="entry name" value="Zinc/RING finger domain, C3HC4 (zinc finger)"/>
    <property type="match status" value="1"/>
</dbReference>
<dbReference type="CDD" id="cd15517">
    <property type="entry name" value="PHD_TCF19_like"/>
    <property type="match status" value="1"/>
</dbReference>
<dbReference type="EMBL" id="VUJU01000960">
    <property type="protein sequence ID" value="KAF0767483.1"/>
    <property type="molecule type" value="Genomic_DNA"/>
</dbReference>
<keyword evidence="5" id="KW-1185">Reference proteome</keyword>
<dbReference type="InterPro" id="IPR009057">
    <property type="entry name" value="Homeodomain-like_sf"/>
</dbReference>
<dbReference type="InterPro" id="IPR050863">
    <property type="entry name" value="CenT-Element_Derived"/>
</dbReference>
<gene>
    <name evidence="4" type="ORF">FWK35_00013256</name>
</gene>
<evidence type="ECO:0000259" key="2">
    <source>
        <dbReference type="Pfam" id="PF03184"/>
    </source>
</evidence>
<dbReference type="SUPFAM" id="SSF46689">
    <property type="entry name" value="Homeodomain-like"/>
    <property type="match status" value="1"/>
</dbReference>
<dbReference type="OrthoDB" id="6584360at2759"/>
<dbReference type="InterPro" id="IPR004875">
    <property type="entry name" value="DDE_SF_endonuclease_dom"/>
</dbReference>
<dbReference type="Pfam" id="PF03184">
    <property type="entry name" value="DDE_1"/>
    <property type="match status" value="1"/>
</dbReference>
<accession>A0A6G0Z9K8</accession>
<dbReference type="InterPro" id="IPR036397">
    <property type="entry name" value="RNaseH_sf"/>
</dbReference>
<dbReference type="AlphaFoldDB" id="A0A6G0Z9K8"/>
<protein>
    <submittedName>
        <fullName evidence="4">Tigger transposable element-derived protein 6-like</fullName>
    </submittedName>
</protein>
<evidence type="ECO:0000259" key="3">
    <source>
        <dbReference type="Pfam" id="PF05225"/>
    </source>
</evidence>
<dbReference type="Proteomes" id="UP000478052">
    <property type="component" value="Unassembled WGS sequence"/>
</dbReference>
<dbReference type="Pfam" id="PF05225">
    <property type="entry name" value="HTH_psq"/>
    <property type="match status" value="1"/>
</dbReference>
<proteinExistence type="predicted"/>
<evidence type="ECO:0000313" key="4">
    <source>
        <dbReference type="EMBL" id="KAF0767483.1"/>
    </source>
</evidence>
<dbReference type="GO" id="GO:0005634">
    <property type="term" value="C:nucleus"/>
    <property type="evidence" value="ECO:0007669"/>
    <property type="project" value="UniProtKB-SubCell"/>
</dbReference>
<name>A0A6G0Z9K8_APHCR</name>
<feature type="domain" description="DDE-1" evidence="2">
    <location>
        <begin position="218"/>
        <end position="351"/>
    </location>
</feature>
<evidence type="ECO:0000313" key="5">
    <source>
        <dbReference type="Proteomes" id="UP000478052"/>
    </source>
</evidence>
<sequence>MVRNYVKKSTRGSWSKSDLIKAIKEVMLNTISCNSAANKFNIPEATLRRYINLKLKKMPMPVNGGRFKNTFSTDQLDSLKKYVCDIERRAFGLTIVQLQKLVYNFAETNNIDHRFNNKLKMAGKDWCYKFMQESGFSFRKPEATSIGRLMCFNKTNVEKFFETLKDIRTHKHYQAHQIFNVDESGLSTVPTKQPKVISPVGVKRVAKVVSAERGKSITVVCAINASGSYIPPFFIFPRKRLRPDLMLMCPPGSHGIAHESGWMTNDNFLIYLEHFKKYAKPSNDNPILLILDNHASHVSLAAISFCRNNHITMLGFPPHTTHRLQPLDVSFFGPLKTFYSQSCDNYMINNPGCVISEATIGKLFSEAYVRAATLGNAINGFKACGIEPFNANIFPDEEFAAAATTDKPNSEETTTTNEFANVLENTLTQNEQMESNILIINQDDLSANDGNNIVVSENIEPNICQPTTFKLPELPVAPIKVSKRVRSKLPSMVLTSSPVKLHLEQKKKLKEDLIQSKILKKEVRITKQKIKQEKALIKKKNMVKKKLFKDKYATRKNFSKSSSDEEEPQYIITDDEDSAEEECMYCTEPYKNDKNGEKWIRCMKCERWGHEICAGVDDYKSFTCEFCK</sequence>
<dbReference type="InterPro" id="IPR011011">
    <property type="entry name" value="Znf_FYVE_PHD"/>
</dbReference>
<dbReference type="PANTHER" id="PTHR19303:SF74">
    <property type="entry name" value="POGO TRANSPOSABLE ELEMENT WITH KRAB DOMAIN"/>
    <property type="match status" value="1"/>
</dbReference>
<reference evidence="4 5" key="1">
    <citation type="submission" date="2019-08" db="EMBL/GenBank/DDBJ databases">
        <title>Whole genome of Aphis craccivora.</title>
        <authorList>
            <person name="Voronova N.V."/>
            <person name="Shulinski R.S."/>
            <person name="Bandarenka Y.V."/>
            <person name="Zhorov D.G."/>
            <person name="Warner D."/>
        </authorList>
    </citation>
    <scope>NUCLEOTIDE SEQUENCE [LARGE SCALE GENOMIC DNA]</scope>
    <source>
        <strain evidence="4">180601</strain>
        <tissue evidence="4">Whole Body</tissue>
    </source>
</reference>
<evidence type="ECO:0000256" key="1">
    <source>
        <dbReference type="ARBA" id="ARBA00004123"/>
    </source>
</evidence>
<dbReference type="SUPFAM" id="SSF57903">
    <property type="entry name" value="FYVE/PHD zinc finger"/>
    <property type="match status" value="1"/>
</dbReference>
<comment type="subcellular location">
    <subcellularLocation>
        <location evidence="1">Nucleus</location>
    </subcellularLocation>
</comment>
<comment type="caution">
    <text evidence="4">The sequence shown here is derived from an EMBL/GenBank/DDBJ whole genome shotgun (WGS) entry which is preliminary data.</text>
</comment>
<feature type="domain" description="HTH psq-type" evidence="3">
    <location>
        <begin position="18"/>
        <end position="58"/>
    </location>
</feature>
<dbReference type="InterPro" id="IPR013083">
    <property type="entry name" value="Znf_RING/FYVE/PHD"/>
</dbReference>
<dbReference type="PANTHER" id="PTHR19303">
    <property type="entry name" value="TRANSPOSON"/>
    <property type="match status" value="1"/>
</dbReference>
<dbReference type="Gene3D" id="1.10.10.60">
    <property type="entry name" value="Homeodomain-like"/>
    <property type="match status" value="1"/>
</dbReference>
<dbReference type="Gene3D" id="3.30.420.10">
    <property type="entry name" value="Ribonuclease H-like superfamily/Ribonuclease H"/>
    <property type="match status" value="1"/>
</dbReference>
<organism evidence="4 5">
    <name type="scientific">Aphis craccivora</name>
    <name type="common">Cowpea aphid</name>
    <dbReference type="NCBI Taxonomy" id="307492"/>
    <lineage>
        <taxon>Eukaryota</taxon>
        <taxon>Metazoa</taxon>
        <taxon>Ecdysozoa</taxon>
        <taxon>Arthropoda</taxon>
        <taxon>Hexapoda</taxon>
        <taxon>Insecta</taxon>
        <taxon>Pterygota</taxon>
        <taxon>Neoptera</taxon>
        <taxon>Paraneoptera</taxon>
        <taxon>Hemiptera</taxon>
        <taxon>Sternorrhyncha</taxon>
        <taxon>Aphidomorpha</taxon>
        <taxon>Aphidoidea</taxon>
        <taxon>Aphididae</taxon>
        <taxon>Aphidini</taxon>
        <taxon>Aphis</taxon>
        <taxon>Aphis</taxon>
    </lineage>
</organism>
<dbReference type="InterPro" id="IPR007889">
    <property type="entry name" value="HTH_Psq"/>
</dbReference>